<dbReference type="Pfam" id="PF13637">
    <property type="entry name" value="Ank_4"/>
    <property type="match status" value="1"/>
</dbReference>
<dbReference type="PANTHER" id="PTHR24173:SF74">
    <property type="entry name" value="ANKYRIN REPEAT DOMAIN-CONTAINING PROTEIN 16"/>
    <property type="match status" value="1"/>
</dbReference>
<gene>
    <name evidence="4" type="primary">csbB</name>
</gene>
<keyword evidence="1" id="KW-0677">Repeat</keyword>
<dbReference type="PROSITE" id="PS50088">
    <property type="entry name" value="ANK_REPEAT"/>
    <property type="match status" value="4"/>
</dbReference>
<accession>F8WSR8</accession>
<reference evidence="4" key="1">
    <citation type="journal article" date="2012" name="J. Biosci. Bioeng.">
        <title>Isolation of genes coding for chitin-degrading enzymes in the novel chitinolytic bacterium, Chitiniphilus shinanonensis, and characterization of a gene coding for a family 19 chitinase.</title>
        <authorList>
            <person name="Huang L."/>
            <person name="Garbulewska E."/>
            <person name="Sato K."/>
            <person name="Kato Y."/>
            <person name="Nogawa M."/>
            <person name="Taguchi G."/>
            <person name="Shimosaka M."/>
        </authorList>
    </citation>
    <scope>NUCLEOTIDE SEQUENCE</scope>
    <source>
        <strain evidence="4">SAY3</strain>
    </source>
</reference>
<dbReference type="SUPFAM" id="SSF48403">
    <property type="entry name" value="Ankyrin repeat"/>
    <property type="match status" value="1"/>
</dbReference>
<feature type="repeat" description="ANK" evidence="3">
    <location>
        <begin position="154"/>
        <end position="186"/>
    </location>
</feature>
<dbReference type="Pfam" id="PF12796">
    <property type="entry name" value="Ank_2"/>
    <property type="match status" value="2"/>
</dbReference>
<organism evidence="4">
    <name type="scientific">Chitiniphilus shinanonensis</name>
    <dbReference type="NCBI Taxonomy" id="553088"/>
    <lineage>
        <taxon>Bacteria</taxon>
        <taxon>Pseudomonadati</taxon>
        <taxon>Pseudomonadota</taxon>
        <taxon>Betaproteobacteria</taxon>
        <taxon>Neisseriales</taxon>
        <taxon>Chitinibacteraceae</taxon>
        <taxon>Chitiniphilus</taxon>
    </lineage>
</organism>
<dbReference type="PROSITE" id="PS50297">
    <property type="entry name" value="ANK_REP_REGION"/>
    <property type="match status" value="4"/>
</dbReference>
<dbReference type="EMBL" id="AB649130">
    <property type="protein sequence ID" value="BAK53905.1"/>
    <property type="molecule type" value="Genomic_DNA"/>
</dbReference>
<dbReference type="Gene3D" id="1.25.40.20">
    <property type="entry name" value="Ankyrin repeat-containing domain"/>
    <property type="match status" value="2"/>
</dbReference>
<evidence type="ECO:0000256" key="1">
    <source>
        <dbReference type="ARBA" id="ARBA00022737"/>
    </source>
</evidence>
<feature type="repeat" description="ANK" evidence="3">
    <location>
        <begin position="220"/>
        <end position="252"/>
    </location>
</feature>
<feature type="repeat" description="ANK" evidence="3">
    <location>
        <begin position="187"/>
        <end position="219"/>
    </location>
</feature>
<evidence type="ECO:0000256" key="3">
    <source>
        <dbReference type="PROSITE-ProRule" id="PRU00023"/>
    </source>
</evidence>
<dbReference type="InterPro" id="IPR002110">
    <property type="entry name" value="Ankyrin_rpt"/>
</dbReference>
<protein>
    <submittedName>
        <fullName evidence="4">Ankyrin repeat protein</fullName>
    </submittedName>
</protein>
<dbReference type="InterPro" id="IPR036770">
    <property type="entry name" value="Ankyrin_rpt-contain_sf"/>
</dbReference>
<keyword evidence="2 3" id="KW-0040">ANK repeat</keyword>
<dbReference type="PANTHER" id="PTHR24173">
    <property type="entry name" value="ANKYRIN REPEAT CONTAINING"/>
    <property type="match status" value="1"/>
</dbReference>
<evidence type="ECO:0000313" key="4">
    <source>
        <dbReference type="EMBL" id="BAK53905.1"/>
    </source>
</evidence>
<dbReference type="SMART" id="SM00248">
    <property type="entry name" value="ANK"/>
    <property type="match status" value="4"/>
</dbReference>
<name>F8WSR8_9NEIS</name>
<feature type="repeat" description="ANK" evidence="3">
    <location>
        <begin position="253"/>
        <end position="285"/>
    </location>
</feature>
<proteinExistence type="predicted"/>
<dbReference type="AlphaFoldDB" id="F8WSR8"/>
<sequence length="326" mass="36041">MGWFFCKLHSYIHRMSDALLDLLNRYDLADRYPRLLAERYPRIISRIVDLWGTPSLSAYFEELLIMDRPDRQGFPPEVGAELMSLAFAYDNVVLPRQEQDDVWAHVNGKAQEELAQLGLMPNAKDFHTSVGRGEQQMIGLFLRAGLSIDARDEQEWTPLMRACFEGNYDMAEALIRAGASVHAQDYDGYSPLHWAALNGNEALVELLLANGARVNATSNHGFTPLIQAASCGHTKLVRGLIAVGANVAATTVDGWTALHKAVSNGHLDTCVALLDQGADPLARYQDGTTPLEIAQRGNRQQLVKLLAMAASLRQRHPEALNPASKK</sequence>
<evidence type="ECO:0000256" key="2">
    <source>
        <dbReference type="ARBA" id="ARBA00023043"/>
    </source>
</evidence>